<organism evidence="1 2">
    <name type="scientific">Boletus edulis BED1</name>
    <dbReference type="NCBI Taxonomy" id="1328754"/>
    <lineage>
        <taxon>Eukaryota</taxon>
        <taxon>Fungi</taxon>
        <taxon>Dikarya</taxon>
        <taxon>Basidiomycota</taxon>
        <taxon>Agaricomycotina</taxon>
        <taxon>Agaricomycetes</taxon>
        <taxon>Agaricomycetidae</taxon>
        <taxon>Boletales</taxon>
        <taxon>Boletineae</taxon>
        <taxon>Boletaceae</taxon>
        <taxon>Boletoideae</taxon>
        <taxon>Boletus</taxon>
    </lineage>
</organism>
<reference evidence="1" key="1">
    <citation type="submission" date="2019-10" db="EMBL/GenBank/DDBJ databases">
        <authorList>
            <consortium name="DOE Joint Genome Institute"/>
            <person name="Kuo A."/>
            <person name="Miyauchi S."/>
            <person name="Kiss E."/>
            <person name="Drula E."/>
            <person name="Kohler A."/>
            <person name="Sanchez-Garcia M."/>
            <person name="Andreopoulos B."/>
            <person name="Barry K.W."/>
            <person name="Bonito G."/>
            <person name="Buee M."/>
            <person name="Carver A."/>
            <person name="Chen C."/>
            <person name="Cichocki N."/>
            <person name="Clum A."/>
            <person name="Culley D."/>
            <person name="Crous P.W."/>
            <person name="Fauchery L."/>
            <person name="Girlanda M."/>
            <person name="Hayes R."/>
            <person name="Keri Z."/>
            <person name="LaButti K."/>
            <person name="Lipzen A."/>
            <person name="Lombard V."/>
            <person name="Magnuson J."/>
            <person name="Maillard F."/>
            <person name="Morin E."/>
            <person name="Murat C."/>
            <person name="Nolan M."/>
            <person name="Ohm R."/>
            <person name="Pangilinan J."/>
            <person name="Pereira M."/>
            <person name="Perotto S."/>
            <person name="Peter M."/>
            <person name="Riley R."/>
            <person name="Sitrit Y."/>
            <person name="Stielow B."/>
            <person name="Szollosi G."/>
            <person name="Zifcakova L."/>
            <person name="Stursova M."/>
            <person name="Spatafora J.W."/>
            <person name="Tedersoo L."/>
            <person name="Vaario L.-M."/>
            <person name="Yamada A."/>
            <person name="Yan M."/>
            <person name="Wang P."/>
            <person name="Xu J."/>
            <person name="Bruns T."/>
            <person name="Baldrian P."/>
            <person name="Vilgalys R."/>
            <person name="Henrissat B."/>
            <person name="Grigoriev I.V."/>
            <person name="Hibbett D."/>
            <person name="Nagy L.G."/>
            <person name="Martin F.M."/>
        </authorList>
    </citation>
    <scope>NUCLEOTIDE SEQUENCE</scope>
    <source>
        <strain evidence="1">BED1</strain>
    </source>
</reference>
<dbReference type="AlphaFoldDB" id="A0AAD4G7N2"/>
<evidence type="ECO:0000313" key="1">
    <source>
        <dbReference type="EMBL" id="KAF8426151.1"/>
    </source>
</evidence>
<dbReference type="Proteomes" id="UP001194468">
    <property type="component" value="Unassembled WGS sequence"/>
</dbReference>
<keyword evidence="2" id="KW-1185">Reference proteome</keyword>
<name>A0AAD4G7N2_BOLED</name>
<accession>A0AAD4G7N2</accession>
<gene>
    <name evidence="1" type="ORF">L210DRAFT_3653004</name>
</gene>
<proteinExistence type="predicted"/>
<reference evidence="1" key="2">
    <citation type="journal article" date="2020" name="Nat. Commun.">
        <title>Large-scale genome sequencing of mycorrhizal fungi provides insights into the early evolution of symbiotic traits.</title>
        <authorList>
            <person name="Miyauchi S."/>
            <person name="Kiss E."/>
            <person name="Kuo A."/>
            <person name="Drula E."/>
            <person name="Kohler A."/>
            <person name="Sanchez-Garcia M."/>
            <person name="Morin E."/>
            <person name="Andreopoulos B."/>
            <person name="Barry K.W."/>
            <person name="Bonito G."/>
            <person name="Buee M."/>
            <person name="Carver A."/>
            <person name="Chen C."/>
            <person name="Cichocki N."/>
            <person name="Clum A."/>
            <person name="Culley D."/>
            <person name="Crous P.W."/>
            <person name="Fauchery L."/>
            <person name="Girlanda M."/>
            <person name="Hayes R.D."/>
            <person name="Keri Z."/>
            <person name="LaButti K."/>
            <person name="Lipzen A."/>
            <person name="Lombard V."/>
            <person name="Magnuson J."/>
            <person name="Maillard F."/>
            <person name="Murat C."/>
            <person name="Nolan M."/>
            <person name="Ohm R.A."/>
            <person name="Pangilinan J."/>
            <person name="Pereira M.F."/>
            <person name="Perotto S."/>
            <person name="Peter M."/>
            <person name="Pfister S."/>
            <person name="Riley R."/>
            <person name="Sitrit Y."/>
            <person name="Stielow J.B."/>
            <person name="Szollosi G."/>
            <person name="Zifcakova L."/>
            <person name="Stursova M."/>
            <person name="Spatafora J.W."/>
            <person name="Tedersoo L."/>
            <person name="Vaario L.M."/>
            <person name="Yamada A."/>
            <person name="Yan M."/>
            <person name="Wang P."/>
            <person name="Xu J."/>
            <person name="Bruns T."/>
            <person name="Baldrian P."/>
            <person name="Vilgalys R."/>
            <person name="Dunand C."/>
            <person name="Henrissat B."/>
            <person name="Grigoriev I.V."/>
            <person name="Hibbett D."/>
            <person name="Nagy L.G."/>
            <person name="Martin F.M."/>
        </authorList>
    </citation>
    <scope>NUCLEOTIDE SEQUENCE</scope>
    <source>
        <strain evidence="1">BED1</strain>
    </source>
</reference>
<sequence length="295" mass="33410">MAYPSYFLSLPFRTADNAPRFDASDVTSLPRFFERIDSFSSFIKLTDTQKIQVSMRYAYRDDATLWGMLPEATASNPDWPVFVSNVLLYYPGCEDERPYRPPPTHRDTIETQSDTTDIRTVEYMTIRSHSDPVSHSSDSSYDVVYTDPSMTPPIAEPCAPQYIVHDQAPSNISYNDIDANLPFSNPVDVSEGLCPAWTDPDNIYTSEYPDINAPILSYEIPDTLSLPFSYYDLSDEEVDTNLLPNELTDESEDPYPTRTSEDDIHEPEYMHDIVIVASPTDTVALPADSHQQNLI</sequence>
<evidence type="ECO:0000313" key="2">
    <source>
        <dbReference type="Proteomes" id="UP001194468"/>
    </source>
</evidence>
<protein>
    <submittedName>
        <fullName evidence="1">Uncharacterized protein</fullName>
    </submittedName>
</protein>
<comment type="caution">
    <text evidence="1">The sequence shown here is derived from an EMBL/GenBank/DDBJ whole genome shotgun (WGS) entry which is preliminary data.</text>
</comment>
<dbReference type="EMBL" id="WHUW01000089">
    <property type="protein sequence ID" value="KAF8426151.1"/>
    <property type="molecule type" value="Genomic_DNA"/>
</dbReference>